<accession>A0A8J6BQ79</accession>
<feature type="region of interest" description="Disordered" evidence="1">
    <location>
        <begin position="73"/>
        <end position="103"/>
    </location>
</feature>
<comment type="caution">
    <text evidence="2">The sequence shown here is derived from an EMBL/GenBank/DDBJ whole genome shotgun (WGS) entry which is preliminary data.</text>
</comment>
<evidence type="ECO:0000256" key="1">
    <source>
        <dbReference type="SAM" id="MobiDB-lite"/>
    </source>
</evidence>
<reference evidence="2" key="2">
    <citation type="submission" date="2021-02" db="EMBL/GenBank/DDBJ databases">
        <authorList>
            <person name="Kimball J.A."/>
            <person name="Haas M.W."/>
            <person name="Macchietto M."/>
            <person name="Kono T."/>
            <person name="Duquette J."/>
            <person name="Shao M."/>
        </authorList>
    </citation>
    <scope>NUCLEOTIDE SEQUENCE</scope>
    <source>
        <tissue evidence="2">Fresh leaf tissue</tissue>
    </source>
</reference>
<dbReference type="EMBL" id="JAAALK010000082">
    <property type="protein sequence ID" value="KAG8087283.1"/>
    <property type="molecule type" value="Genomic_DNA"/>
</dbReference>
<dbReference type="Proteomes" id="UP000729402">
    <property type="component" value="Unassembled WGS sequence"/>
</dbReference>
<evidence type="ECO:0000313" key="3">
    <source>
        <dbReference type="Proteomes" id="UP000729402"/>
    </source>
</evidence>
<reference evidence="2" key="1">
    <citation type="journal article" date="2021" name="bioRxiv">
        <title>Whole Genome Assembly and Annotation of Northern Wild Rice, Zizania palustris L., Supports a Whole Genome Duplication in the Zizania Genus.</title>
        <authorList>
            <person name="Haas M."/>
            <person name="Kono T."/>
            <person name="Macchietto M."/>
            <person name="Millas R."/>
            <person name="McGilp L."/>
            <person name="Shao M."/>
            <person name="Duquette J."/>
            <person name="Hirsch C.N."/>
            <person name="Kimball J."/>
        </authorList>
    </citation>
    <scope>NUCLEOTIDE SEQUENCE</scope>
    <source>
        <tissue evidence="2">Fresh leaf tissue</tissue>
    </source>
</reference>
<dbReference type="AlphaFoldDB" id="A0A8J6BQ79"/>
<keyword evidence="3" id="KW-1185">Reference proteome</keyword>
<feature type="compositionally biased region" description="Pro residues" evidence="1">
    <location>
        <begin position="1"/>
        <end position="26"/>
    </location>
</feature>
<sequence length="161" mass="17604">MLPAAPPPLLSPPGRLPSPLPTPQPVPRRGYLRAAWSRRQASPRTAATRRALRGGGPPPWSLARCSVSRWWMNPPRDGKRAARRGFSQGDAPREGGPADVTTTRSTKCLRGRRLGWRGHGAASDGRRKLTRHLCRLTKPECGNGMLSDVRDRVAGRLCHGV</sequence>
<proteinExistence type="predicted"/>
<name>A0A8J6BQ79_ZIZPA</name>
<evidence type="ECO:0000313" key="2">
    <source>
        <dbReference type="EMBL" id="KAG8087283.1"/>
    </source>
</evidence>
<feature type="compositionally biased region" description="Low complexity" evidence="1">
    <location>
        <begin position="37"/>
        <end position="49"/>
    </location>
</feature>
<organism evidence="2 3">
    <name type="scientific">Zizania palustris</name>
    <name type="common">Northern wild rice</name>
    <dbReference type="NCBI Taxonomy" id="103762"/>
    <lineage>
        <taxon>Eukaryota</taxon>
        <taxon>Viridiplantae</taxon>
        <taxon>Streptophyta</taxon>
        <taxon>Embryophyta</taxon>
        <taxon>Tracheophyta</taxon>
        <taxon>Spermatophyta</taxon>
        <taxon>Magnoliopsida</taxon>
        <taxon>Liliopsida</taxon>
        <taxon>Poales</taxon>
        <taxon>Poaceae</taxon>
        <taxon>BOP clade</taxon>
        <taxon>Oryzoideae</taxon>
        <taxon>Oryzeae</taxon>
        <taxon>Zizaniinae</taxon>
        <taxon>Zizania</taxon>
    </lineage>
</organism>
<gene>
    <name evidence="2" type="ORF">GUJ93_ZPchr0010g10670</name>
</gene>
<feature type="region of interest" description="Disordered" evidence="1">
    <location>
        <begin position="1"/>
        <end position="58"/>
    </location>
</feature>
<protein>
    <submittedName>
        <fullName evidence="2">Uncharacterized protein</fullName>
    </submittedName>
</protein>